<protein>
    <submittedName>
        <fullName evidence="2">Uncharacterized protein</fullName>
    </submittedName>
</protein>
<sequence>MCQFRYRKFQPCTCELYVDHAEYCEAWLSPSPHYGEGRHDRPPWQETLIVKTPDNDYGGLDHIDKGTVYRAMPEKPNHRFAHIGCPNSFFIDSKKSPKGNCPYHEPRGLKMELDGGKKVERYDPSKQIGEWYSERIAERDANERKQAEQSQKAEGKKKSKGEEGCCVVQ</sequence>
<evidence type="ECO:0000313" key="2">
    <source>
        <dbReference type="EMBL" id="CAF9916351.1"/>
    </source>
</evidence>
<feature type="compositionally biased region" description="Basic and acidic residues" evidence="1">
    <location>
        <begin position="132"/>
        <end position="163"/>
    </location>
</feature>
<comment type="caution">
    <text evidence="2">The sequence shown here is derived from an EMBL/GenBank/DDBJ whole genome shotgun (WGS) entry which is preliminary data.</text>
</comment>
<reference evidence="2" key="1">
    <citation type="submission" date="2021-03" db="EMBL/GenBank/DDBJ databases">
        <authorList>
            <person name="Tagirdzhanova G."/>
        </authorList>
    </citation>
    <scope>NUCLEOTIDE SEQUENCE</scope>
</reference>
<accession>A0A8H3F192</accession>
<feature type="region of interest" description="Disordered" evidence="1">
    <location>
        <begin position="129"/>
        <end position="169"/>
    </location>
</feature>
<proteinExistence type="predicted"/>
<evidence type="ECO:0000313" key="3">
    <source>
        <dbReference type="Proteomes" id="UP000664534"/>
    </source>
</evidence>
<dbReference type="Proteomes" id="UP000664534">
    <property type="component" value="Unassembled WGS sequence"/>
</dbReference>
<organism evidence="2 3">
    <name type="scientific">Imshaugia aleurites</name>
    <dbReference type="NCBI Taxonomy" id="172621"/>
    <lineage>
        <taxon>Eukaryota</taxon>
        <taxon>Fungi</taxon>
        <taxon>Dikarya</taxon>
        <taxon>Ascomycota</taxon>
        <taxon>Pezizomycotina</taxon>
        <taxon>Lecanoromycetes</taxon>
        <taxon>OSLEUM clade</taxon>
        <taxon>Lecanoromycetidae</taxon>
        <taxon>Lecanorales</taxon>
        <taxon>Lecanorineae</taxon>
        <taxon>Parmeliaceae</taxon>
        <taxon>Imshaugia</taxon>
    </lineage>
</organism>
<gene>
    <name evidence="2" type="ORF">IMSHALPRED_003051</name>
</gene>
<name>A0A8H3F192_9LECA</name>
<keyword evidence="3" id="KW-1185">Reference proteome</keyword>
<dbReference type="EMBL" id="CAJPDT010000016">
    <property type="protein sequence ID" value="CAF9916351.1"/>
    <property type="molecule type" value="Genomic_DNA"/>
</dbReference>
<dbReference type="AlphaFoldDB" id="A0A8H3F192"/>
<evidence type="ECO:0000256" key="1">
    <source>
        <dbReference type="SAM" id="MobiDB-lite"/>
    </source>
</evidence>